<gene>
    <name evidence="1" type="ORF">F0234_14690</name>
</gene>
<reference evidence="1 2" key="1">
    <citation type="submission" date="2019-09" db="EMBL/GenBank/DDBJ databases">
        <title>Draft genome sequencing and comparative genomics of hatchery-associated Vibrios.</title>
        <authorList>
            <person name="Kehlet-Delgado H."/>
            <person name="Mueller R.S."/>
        </authorList>
    </citation>
    <scope>NUCLEOTIDE SEQUENCE [LARGE SCALE GENOMIC DNA]</scope>
    <source>
        <strain evidence="1 2">99-70-13A3</strain>
    </source>
</reference>
<evidence type="ECO:0000313" key="2">
    <source>
        <dbReference type="Proteomes" id="UP000519158"/>
    </source>
</evidence>
<sequence length="176" mass="20175">MNEQIMLSVGQAYPVTLPVKEGAITELMRPFGNCLIIVMPDISEYEEQILRHGELHCGLLEKDGAILLLWQFRDGRTKVITLDSPFDVRLLPDLMMWELNTPESRFCIDVHVVDSRTQLVRGLRSITMPVGLSRELLTAVKKQLNNKSCGQVQMNRWMQKAPHKLAKKTLMWKMGD</sequence>
<protein>
    <submittedName>
        <fullName evidence="1">Uncharacterized protein</fullName>
    </submittedName>
</protein>
<accession>A0A7Y4D8I2</accession>
<dbReference type="EMBL" id="VTXL01000012">
    <property type="protein sequence ID" value="NOJ14008.1"/>
    <property type="molecule type" value="Genomic_DNA"/>
</dbReference>
<name>A0A7Y4D8I2_VIBSP</name>
<dbReference type="RefSeq" id="WP_171329573.1">
    <property type="nucleotide sequence ID" value="NZ_CAWPOP010000004.1"/>
</dbReference>
<dbReference type="AlphaFoldDB" id="A0A7Y4D8I2"/>
<dbReference type="Proteomes" id="UP000519158">
    <property type="component" value="Unassembled WGS sequence"/>
</dbReference>
<evidence type="ECO:0000313" key="1">
    <source>
        <dbReference type="EMBL" id="NOJ14008.1"/>
    </source>
</evidence>
<organism evidence="1 2">
    <name type="scientific">Vibrio splendidus</name>
    <dbReference type="NCBI Taxonomy" id="29497"/>
    <lineage>
        <taxon>Bacteria</taxon>
        <taxon>Pseudomonadati</taxon>
        <taxon>Pseudomonadota</taxon>
        <taxon>Gammaproteobacteria</taxon>
        <taxon>Vibrionales</taxon>
        <taxon>Vibrionaceae</taxon>
        <taxon>Vibrio</taxon>
    </lineage>
</organism>
<comment type="caution">
    <text evidence="1">The sequence shown here is derived from an EMBL/GenBank/DDBJ whole genome shotgun (WGS) entry which is preliminary data.</text>
</comment>
<proteinExistence type="predicted"/>